<organism evidence="1 2">
    <name type="scientific">Candidatus Roizmanbacteria bacterium RIFCSPLOWO2_01_FULL_41_22</name>
    <dbReference type="NCBI Taxonomy" id="1802067"/>
    <lineage>
        <taxon>Bacteria</taxon>
        <taxon>Candidatus Roizmaniibacteriota</taxon>
    </lineage>
</organism>
<accession>A0A1F7J6T8</accession>
<gene>
    <name evidence="1" type="ORF">A2966_03640</name>
</gene>
<evidence type="ECO:0000313" key="2">
    <source>
        <dbReference type="Proteomes" id="UP000176480"/>
    </source>
</evidence>
<protein>
    <submittedName>
        <fullName evidence="1">Uncharacterized protein</fullName>
    </submittedName>
</protein>
<comment type="caution">
    <text evidence="1">The sequence shown here is derived from an EMBL/GenBank/DDBJ whole genome shotgun (WGS) entry which is preliminary data.</text>
</comment>
<dbReference type="AlphaFoldDB" id="A0A1F7J6T8"/>
<dbReference type="Proteomes" id="UP000176480">
    <property type="component" value="Unassembled WGS sequence"/>
</dbReference>
<evidence type="ECO:0000313" key="1">
    <source>
        <dbReference type="EMBL" id="OGK51299.1"/>
    </source>
</evidence>
<sequence length="194" mass="21306">MPGPVDNDPQSAATEAAELQARNARVLAVTLAFVREMGTDDYSRVADYRTEYPGVEPDSDLHEGLIAAGRRIFNTRHVLIENEEGEEGEGFTERTEEIRGGFDMYWKGMRQALEVVTGAVDDPEQFVARDALFPRGIQSITNLGTEIASDPSMVPDAVMDGLEYSIDHPLEYAGGELAQANARILVHTIGEHVE</sequence>
<proteinExistence type="predicted"/>
<dbReference type="EMBL" id="MGAR01000032">
    <property type="protein sequence ID" value="OGK51299.1"/>
    <property type="molecule type" value="Genomic_DNA"/>
</dbReference>
<reference evidence="1 2" key="1">
    <citation type="journal article" date="2016" name="Nat. Commun.">
        <title>Thousands of microbial genomes shed light on interconnected biogeochemical processes in an aquifer system.</title>
        <authorList>
            <person name="Anantharaman K."/>
            <person name="Brown C.T."/>
            <person name="Hug L.A."/>
            <person name="Sharon I."/>
            <person name="Castelle C.J."/>
            <person name="Probst A.J."/>
            <person name="Thomas B.C."/>
            <person name="Singh A."/>
            <person name="Wilkins M.J."/>
            <person name="Karaoz U."/>
            <person name="Brodie E.L."/>
            <person name="Williams K.H."/>
            <person name="Hubbard S.S."/>
            <person name="Banfield J.F."/>
        </authorList>
    </citation>
    <scope>NUCLEOTIDE SEQUENCE [LARGE SCALE GENOMIC DNA]</scope>
</reference>
<name>A0A1F7J6T8_9BACT</name>